<dbReference type="Proteomes" id="UP001153620">
    <property type="component" value="Chromosome 2"/>
</dbReference>
<proteinExistence type="predicted"/>
<feature type="region of interest" description="Disordered" evidence="1">
    <location>
        <begin position="190"/>
        <end position="215"/>
    </location>
</feature>
<protein>
    <submittedName>
        <fullName evidence="2">Uncharacterized protein</fullName>
    </submittedName>
</protein>
<reference evidence="2" key="2">
    <citation type="submission" date="2022-10" db="EMBL/GenBank/DDBJ databases">
        <authorList>
            <consortium name="ENA_rothamsted_submissions"/>
            <consortium name="culmorum"/>
            <person name="King R."/>
        </authorList>
    </citation>
    <scope>NUCLEOTIDE SEQUENCE</scope>
</reference>
<dbReference type="AlphaFoldDB" id="A0A9N9RWG4"/>
<reference evidence="2" key="1">
    <citation type="submission" date="2022-01" db="EMBL/GenBank/DDBJ databases">
        <authorList>
            <person name="King R."/>
        </authorList>
    </citation>
    <scope>NUCLEOTIDE SEQUENCE</scope>
</reference>
<keyword evidence="3" id="KW-1185">Reference proteome</keyword>
<name>A0A9N9RWG4_9DIPT</name>
<gene>
    <name evidence="2" type="ORF">CHIRRI_LOCUS7033</name>
</gene>
<evidence type="ECO:0000313" key="3">
    <source>
        <dbReference type="Proteomes" id="UP001153620"/>
    </source>
</evidence>
<dbReference type="OrthoDB" id="10628131at2759"/>
<accession>A0A9N9RWG4</accession>
<sequence>MECESKKVEHDIRVIKDLELNNNEKNISNFIPTTSSINITDLKKLDEKLNPLKSREKRQLRNLNGHGMMDEMPMNDRLQYDEMSMDEANTEVQSTMQSINIPNTKGNPSFSIHANTVYILYPSVLQDPNIFGRLSIPQNVNLDRQKENLLNQPDQPPPMSSRRYNFQGNSNNLESFRKRRNVPIIPLQRQGYEKSNDEMMTNPQRKDQQGKGKVESNLTGTIVVLNQDVIEQNTKPSY</sequence>
<evidence type="ECO:0000256" key="1">
    <source>
        <dbReference type="SAM" id="MobiDB-lite"/>
    </source>
</evidence>
<evidence type="ECO:0000313" key="2">
    <source>
        <dbReference type="EMBL" id="CAG9804140.1"/>
    </source>
</evidence>
<feature type="compositionally biased region" description="Basic and acidic residues" evidence="1">
    <location>
        <begin position="204"/>
        <end position="214"/>
    </location>
</feature>
<dbReference type="EMBL" id="OU895878">
    <property type="protein sequence ID" value="CAG9804140.1"/>
    <property type="molecule type" value="Genomic_DNA"/>
</dbReference>
<feature type="region of interest" description="Disordered" evidence="1">
    <location>
        <begin position="148"/>
        <end position="169"/>
    </location>
</feature>
<organism evidence="2 3">
    <name type="scientific">Chironomus riparius</name>
    <dbReference type="NCBI Taxonomy" id="315576"/>
    <lineage>
        <taxon>Eukaryota</taxon>
        <taxon>Metazoa</taxon>
        <taxon>Ecdysozoa</taxon>
        <taxon>Arthropoda</taxon>
        <taxon>Hexapoda</taxon>
        <taxon>Insecta</taxon>
        <taxon>Pterygota</taxon>
        <taxon>Neoptera</taxon>
        <taxon>Endopterygota</taxon>
        <taxon>Diptera</taxon>
        <taxon>Nematocera</taxon>
        <taxon>Chironomoidea</taxon>
        <taxon>Chironomidae</taxon>
        <taxon>Chironominae</taxon>
        <taxon>Chironomus</taxon>
    </lineage>
</organism>